<accession>A0A6G8RZ52</accession>
<organism evidence="5 6">
    <name type="scientific">Acinetobacter shaoyimingii</name>
    <dbReference type="NCBI Taxonomy" id="2715164"/>
    <lineage>
        <taxon>Bacteria</taxon>
        <taxon>Pseudomonadati</taxon>
        <taxon>Pseudomonadota</taxon>
        <taxon>Gammaproteobacteria</taxon>
        <taxon>Moraxellales</taxon>
        <taxon>Moraxellaceae</taxon>
        <taxon>Acinetobacter</taxon>
    </lineage>
</organism>
<reference evidence="5 6" key="1">
    <citation type="submission" date="2020-03" db="EMBL/GenBank/DDBJ databases">
        <authorList>
            <person name="Zhu W."/>
        </authorList>
    </citation>
    <scope>NUCLEOTIDE SEQUENCE [LARGE SCALE GENOMIC DNA]</scope>
    <source>
        <strain evidence="5 6">323-1</strain>
    </source>
</reference>
<dbReference type="GO" id="GO:0008714">
    <property type="term" value="F:AMP nucleosidase activity"/>
    <property type="evidence" value="ECO:0007669"/>
    <property type="project" value="UniProtKB-EC"/>
</dbReference>
<dbReference type="SUPFAM" id="SSF102405">
    <property type="entry name" value="MCP/YpsA-like"/>
    <property type="match status" value="1"/>
</dbReference>
<dbReference type="EMBL" id="CP049801">
    <property type="protein sequence ID" value="QIO07177.1"/>
    <property type="molecule type" value="Genomic_DNA"/>
</dbReference>
<dbReference type="PANTHER" id="PTHR31223">
    <property type="entry name" value="LOG FAMILY PROTEIN YJL055W"/>
    <property type="match status" value="1"/>
</dbReference>
<evidence type="ECO:0000313" key="5">
    <source>
        <dbReference type="EMBL" id="QIO07177.1"/>
    </source>
</evidence>
<dbReference type="RefSeq" id="WP_166225959.1">
    <property type="nucleotide sequence ID" value="NZ_CP049801.1"/>
</dbReference>
<comment type="catalytic activity">
    <reaction evidence="1">
        <text>AMP + H2O = D-ribose 5-phosphate + adenine</text>
        <dbReference type="Rhea" id="RHEA:20129"/>
        <dbReference type="ChEBI" id="CHEBI:15377"/>
        <dbReference type="ChEBI" id="CHEBI:16708"/>
        <dbReference type="ChEBI" id="CHEBI:78346"/>
        <dbReference type="ChEBI" id="CHEBI:456215"/>
        <dbReference type="EC" id="3.2.2.4"/>
    </reaction>
</comment>
<keyword evidence="3" id="KW-0203">Cytokinin biosynthesis</keyword>
<dbReference type="AlphaFoldDB" id="A0A6G8RZ52"/>
<evidence type="ECO:0000313" key="6">
    <source>
        <dbReference type="Proteomes" id="UP000502297"/>
    </source>
</evidence>
<dbReference type="GO" id="GO:0009691">
    <property type="term" value="P:cytokinin biosynthetic process"/>
    <property type="evidence" value="ECO:0007669"/>
    <property type="project" value="UniProtKB-UniRule"/>
</dbReference>
<feature type="region of interest" description="Disordered" evidence="4">
    <location>
        <begin position="1"/>
        <end position="25"/>
    </location>
</feature>
<dbReference type="Gene3D" id="3.40.50.450">
    <property type="match status" value="1"/>
</dbReference>
<dbReference type="Proteomes" id="UP000502297">
    <property type="component" value="Chromosome"/>
</dbReference>
<evidence type="ECO:0000256" key="3">
    <source>
        <dbReference type="RuleBase" id="RU363015"/>
    </source>
</evidence>
<evidence type="ECO:0000256" key="2">
    <source>
        <dbReference type="ARBA" id="ARBA00006763"/>
    </source>
</evidence>
<feature type="compositionally biased region" description="Polar residues" evidence="4">
    <location>
        <begin position="1"/>
        <end position="18"/>
    </location>
</feature>
<dbReference type="PANTHER" id="PTHR31223:SF70">
    <property type="entry name" value="LOG FAMILY PROTEIN YJL055W"/>
    <property type="match status" value="1"/>
</dbReference>
<name>A0A6G8RZ52_9GAMM</name>
<dbReference type="NCBIfam" id="TIGR00730">
    <property type="entry name" value="Rossman fold protein, TIGR00730 family"/>
    <property type="match status" value="1"/>
</dbReference>
<protein>
    <recommendedName>
        <fullName evidence="3">Cytokinin riboside 5'-monophosphate phosphoribohydrolase</fullName>
        <ecNumber evidence="3">3.2.2.n1</ecNumber>
    </recommendedName>
</protein>
<gene>
    <name evidence="5" type="ORF">G8E00_15155</name>
</gene>
<keyword evidence="3" id="KW-0378">Hydrolase</keyword>
<dbReference type="EC" id="3.2.2.n1" evidence="3"/>
<dbReference type="InterPro" id="IPR005269">
    <property type="entry name" value="LOG"/>
</dbReference>
<comment type="similarity">
    <text evidence="2 3">Belongs to the LOG family.</text>
</comment>
<dbReference type="Pfam" id="PF03641">
    <property type="entry name" value="Lysine_decarbox"/>
    <property type="match status" value="1"/>
</dbReference>
<sequence length="231" mass="25319">MNNEISDLIHTNQSSNTTTKHHPDSVTIKNTQTTQSSNQVHKATQTLVALYCGSRPGNNPIYKEKAIQLAKGIAHRGFGIVYGGASIGLMGQVADTVIQTGGEVVGVIPEFMLDYEIAHSTLTELHVVETMHQRKAMMADRASAFVALPGGLGTFEEILEIATWGQLNQHQKPMIIYNVNGFYNALIAQLDHAVAEGFLPPQHRAKLIICDQADQIYSVIHNLKHPKNMVV</sequence>
<dbReference type="GO" id="GO:0005829">
    <property type="term" value="C:cytosol"/>
    <property type="evidence" value="ECO:0007669"/>
    <property type="project" value="TreeGrafter"/>
</dbReference>
<proteinExistence type="inferred from homology"/>
<dbReference type="InterPro" id="IPR031100">
    <property type="entry name" value="LOG_fam"/>
</dbReference>
<dbReference type="KEGG" id="asha:G8E00_15155"/>
<evidence type="ECO:0000256" key="1">
    <source>
        <dbReference type="ARBA" id="ARBA00000274"/>
    </source>
</evidence>
<evidence type="ECO:0000256" key="4">
    <source>
        <dbReference type="SAM" id="MobiDB-lite"/>
    </source>
</evidence>
<keyword evidence="6" id="KW-1185">Reference proteome</keyword>